<protein>
    <submittedName>
        <fullName evidence="2">Vacuole membrane protein 1</fullName>
    </submittedName>
</protein>
<gene>
    <name evidence="2" type="ORF">FCC1311_049902</name>
</gene>
<feature type="transmembrane region" description="Helical" evidence="1">
    <location>
        <begin position="91"/>
        <end position="115"/>
    </location>
</feature>
<keyword evidence="1" id="KW-0812">Transmembrane</keyword>
<evidence type="ECO:0000256" key="1">
    <source>
        <dbReference type="SAM" id="Phobius"/>
    </source>
</evidence>
<keyword evidence="3" id="KW-1185">Reference proteome</keyword>
<sequence>MSKPSKAEVKKFKLELAAERERLTLAQAPLRTLYLFARVTIDYSVYLVKTILTSWLVWALAAVVGGGYGYLRMTENPLADEVDKYTEFVVWWIGLGVLSSIGLGSGLHSGILFLFPHMFKVVMASKRCPSMNFDSFGDIWFRDCSMECQDGTLSTGGSQPEFVDVLVRCLIPAILWGSGTAMGEIPPYAVSRAAYLAGKQDDEVEEAMAEMEGSDVLSKMKKWMVDFVNHYGFFGIFVMSAWPNAAFDLVGIVCGSVGISFYTFFFATLLGKAFVKVQGQATFFVFWFRNQELVIQTAVKAVDALPDFVPLTGAAVEEKLREGLEQVSQGKTKDGEPSLFKRGGEVLVLSVMSYFLYTTICQLSQGRQKTLDDERIAHFAETGAKIVPLKRKAD</sequence>
<evidence type="ECO:0000313" key="3">
    <source>
        <dbReference type="Proteomes" id="UP000241890"/>
    </source>
</evidence>
<dbReference type="InParanoid" id="A0A2R5GEN9"/>
<accession>A0A2R5GEN9</accession>
<dbReference type="Proteomes" id="UP000241890">
    <property type="component" value="Unassembled WGS sequence"/>
</dbReference>
<dbReference type="EMBL" id="BEYU01000048">
    <property type="protein sequence ID" value="GBG28769.1"/>
    <property type="molecule type" value="Genomic_DNA"/>
</dbReference>
<dbReference type="FunCoup" id="A0A2R5GEN9">
    <property type="interactions" value="72"/>
</dbReference>
<dbReference type="AlphaFoldDB" id="A0A2R5GEN9"/>
<evidence type="ECO:0000313" key="2">
    <source>
        <dbReference type="EMBL" id="GBG28769.1"/>
    </source>
</evidence>
<dbReference type="OrthoDB" id="2016540at2759"/>
<comment type="caution">
    <text evidence="2">The sequence shown here is derived from an EMBL/GenBank/DDBJ whole genome shotgun (WGS) entry which is preliminary data.</text>
</comment>
<name>A0A2R5GEN9_9STRA</name>
<feature type="transmembrane region" description="Helical" evidence="1">
    <location>
        <begin position="223"/>
        <end position="243"/>
    </location>
</feature>
<proteinExistence type="predicted"/>
<organism evidence="2 3">
    <name type="scientific">Hondaea fermentalgiana</name>
    <dbReference type="NCBI Taxonomy" id="2315210"/>
    <lineage>
        <taxon>Eukaryota</taxon>
        <taxon>Sar</taxon>
        <taxon>Stramenopiles</taxon>
        <taxon>Bigyra</taxon>
        <taxon>Labyrinthulomycetes</taxon>
        <taxon>Thraustochytrida</taxon>
        <taxon>Thraustochytriidae</taxon>
        <taxon>Hondaea</taxon>
    </lineage>
</organism>
<feature type="transmembrane region" description="Helical" evidence="1">
    <location>
        <begin position="46"/>
        <end position="71"/>
    </location>
</feature>
<keyword evidence="1" id="KW-0472">Membrane</keyword>
<reference evidence="2 3" key="1">
    <citation type="submission" date="2017-12" db="EMBL/GenBank/DDBJ databases">
        <title>Sequencing, de novo assembly and annotation of complete genome of a new Thraustochytrid species, strain FCC1311.</title>
        <authorList>
            <person name="Sedici K."/>
            <person name="Godart F."/>
            <person name="Aiese Cigliano R."/>
            <person name="Sanseverino W."/>
            <person name="Barakat M."/>
            <person name="Ortet P."/>
            <person name="Marechal E."/>
            <person name="Cagnac O."/>
            <person name="Amato A."/>
        </authorList>
    </citation>
    <scope>NUCLEOTIDE SEQUENCE [LARGE SCALE GENOMIC DNA]</scope>
</reference>
<feature type="transmembrane region" description="Helical" evidence="1">
    <location>
        <begin position="249"/>
        <end position="270"/>
    </location>
</feature>
<keyword evidence="1" id="KW-1133">Transmembrane helix</keyword>